<name>A0AAD5QJY7_PARTN</name>
<dbReference type="AlphaFoldDB" id="A0AAD5QJY7"/>
<accession>A0AAD5QJY7</accession>
<feature type="compositionally biased region" description="Polar residues" evidence="1">
    <location>
        <begin position="16"/>
        <end position="30"/>
    </location>
</feature>
<proteinExistence type="predicted"/>
<keyword evidence="3" id="KW-1185">Reference proteome</keyword>
<evidence type="ECO:0000313" key="3">
    <source>
        <dbReference type="Proteomes" id="UP001196413"/>
    </source>
</evidence>
<dbReference type="EMBL" id="JAHQIW010001657">
    <property type="protein sequence ID" value="KAJ1353277.1"/>
    <property type="molecule type" value="Genomic_DNA"/>
</dbReference>
<protein>
    <submittedName>
        <fullName evidence="2">Uncharacterized protein</fullName>
    </submittedName>
</protein>
<sequence>MYTTDENGMIDGTEGEVSTTDNDYPSSTPADESDKLCGKEGEEWKEDYFQRYTLEFHNGRLRAPRNLSLLMIKRDAISVGCSVVKCPISENLINVTMSCYYGKNMTSETSRTCEGTDKAVKSAILDAHEKMIKKSLHVIEVHRKLQGLFSLSFVEIKYEQ</sequence>
<dbReference type="Proteomes" id="UP001196413">
    <property type="component" value="Unassembled WGS sequence"/>
</dbReference>
<evidence type="ECO:0000256" key="1">
    <source>
        <dbReference type="SAM" id="MobiDB-lite"/>
    </source>
</evidence>
<reference evidence="2" key="1">
    <citation type="submission" date="2021-06" db="EMBL/GenBank/DDBJ databases">
        <title>Parelaphostrongylus tenuis whole genome reference sequence.</title>
        <authorList>
            <person name="Garwood T.J."/>
            <person name="Larsen P.A."/>
            <person name="Fountain-Jones N.M."/>
            <person name="Garbe J.R."/>
            <person name="Macchietto M.G."/>
            <person name="Kania S.A."/>
            <person name="Gerhold R.W."/>
            <person name="Richards J.E."/>
            <person name="Wolf T.M."/>
        </authorList>
    </citation>
    <scope>NUCLEOTIDE SEQUENCE</scope>
    <source>
        <strain evidence="2">MNPRO001-30</strain>
        <tissue evidence="2">Meninges</tissue>
    </source>
</reference>
<feature type="region of interest" description="Disordered" evidence="1">
    <location>
        <begin position="1"/>
        <end position="37"/>
    </location>
</feature>
<organism evidence="2 3">
    <name type="scientific">Parelaphostrongylus tenuis</name>
    <name type="common">Meningeal worm</name>
    <dbReference type="NCBI Taxonomy" id="148309"/>
    <lineage>
        <taxon>Eukaryota</taxon>
        <taxon>Metazoa</taxon>
        <taxon>Ecdysozoa</taxon>
        <taxon>Nematoda</taxon>
        <taxon>Chromadorea</taxon>
        <taxon>Rhabditida</taxon>
        <taxon>Rhabditina</taxon>
        <taxon>Rhabditomorpha</taxon>
        <taxon>Strongyloidea</taxon>
        <taxon>Metastrongylidae</taxon>
        <taxon>Parelaphostrongylus</taxon>
    </lineage>
</organism>
<comment type="caution">
    <text evidence="2">The sequence shown here is derived from an EMBL/GenBank/DDBJ whole genome shotgun (WGS) entry which is preliminary data.</text>
</comment>
<evidence type="ECO:0000313" key="2">
    <source>
        <dbReference type="EMBL" id="KAJ1353277.1"/>
    </source>
</evidence>
<gene>
    <name evidence="2" type="ORF">KIN20_009876</name>
</gene>